<keyword evidence="7" id="KW-0963">Cytoplasm</keyword>
<dbReference type="HAMAP" id="MF_00208">
    <property type="entry name" value="MurE"/>
    <property type="match status" value="1"/>
</dbReference>
<feature type="binding site" evidence="7">
    <location>
        <begin position="156"/>
        <end position="157"/>
    </location>
    <ligand>
        <name>UDP-N-acetyl-alpha-D-muramoyl-L-alanyl-D-glutamate</name>
        <dbReference type="ChEBI" id="CHEBI:83900"/>
    </ligand>
</feature>
<evidence type="ECO:0000256" key="5">
    <source>
        <dbReference type="ARBA" id="ARBA00023306"/>
    </source>
</evidence>
<dbReference type="InterPro" id="IPR036615">
    <property type="entry name" value="Mur_ligase_C_dom_sf"/>
</dbReference>
<feature type="binding site" evidence="7">
    <location>
        <position position="183"/>
    </location>
    <ligand>
        <name>UDP-N-acetyl-alpha-D-muramoyl-L-alanyl-D-glutamate</name>
        <dbReference type="ChEBI" id="CHEBI:83900"/>
    </ligand>
</feature>
<evidence type="ECO:0000313" key="12">
    <source>
        <dbReference type="EMBL" id="RKR02500.1"/>
    </source>
</evidence>
<proteinExistence type="inferred from homology"/>
<evidence type="ECO:0000313" key="13">
    <source>
        <dbReference type="Proteomes" id="UP000281975"/>
    </source>
</evidence>
<comment type="caution">
    <text evidence="7">Lacks conserved residue(s) required for the propagation of feature annotation.</text>
</comment>
<keyword evidence="7 12" id="KW-0436">Ligase</keyword>
<dbReference type="GO" id="GO:0008360">
    <property type="term" value="P:regulation of cell shape"/>
    <property type="evidence" value="ECO:0007669"/>
    <property type="project" value="UniProtKB-KW"/>
</dbReference>
<dbReference type="GO" id="GO:0009252">
    <property type="term" value="P:peptidoglycan biosynthetic process"/>
    <property type="evidence" value="ECO:0007669"/>
    <property type="project" value="UniProtKB-UniRule"/>
</dbReference>
<dbReference type="OrthoDB" id="9800958at2"/>
<feature type="domain" description="Mur ligase central" evidence="11">
    <location>
        <begin position="112"/>
        <end position="312"/>
    </location>
</feature>
<feature type="domain" description="Mur ligase C-terminal" evidence="10">
    <location>
        <begin position="335"/>
        <end position="461"/>
    </location>
</feature>
<dbReference type="InterPro" id="IPR013221">
    <property type="entry name" value="Mur_ligase_cen"/>
</dbReference>
<keyword evidence="7" id="KW-0547">Nucleotide-binding</keyword>
<feature type="short sequence motif" description="Meso-diaminopimelate recognition motif" evidence="7">
    <location>
        <begin position="408"/>
        <end position="411"/>
    </location>
</feature>
<evidence type="ECO:0000256" key="2">
    <source>
        <dbReference type="ARBA" id="ARBA00022618"/>
    </source>
</evidence>
<keyword evidence="2 7" id="KW-0132">Cell division</keyword>
<feature type="modified residue" description="N6-carboxylysine" evidence="7">
    <location>
        <position position="223"/>
    </location>
</feature>
<feature type="binding site" evidence="7">
    <location>
        <begin position="114"/>
        <end position="120"/>
    </location>
    <ligand>
        <name>ATP</name>
        <dbReference type="ChEBI" id="CHEBI:30616"/>
    </ligand>
</feature>
<dbReference type="AlphaFoldDB" id="A0A420WVA8"/>
<keyword evidence="7" id="KW-0460">Magnesium</keyword>
<dbReference type="Gene3D" id="3.90.190.20">
    <property type="entry name" value="Mur ligase, C-terminal domain"/>
    <property type="match status" value="1"/>
</dbReference>
<organism evidence="12 13">
    <name type="scientific">Kushneria sinocarnis</name>
    <dbReference type="NCBI Taxonomy" id="595502"/>
    <lineage>
        <taxon>Bacteria</taxon>
        <taxon>Pseudomonadati</taxon>
        <taxon>Pseudomonadota</taxon>
        <taxon>Gammaproteobacteria</taxon>
        <taxon>Oceanospirillales</taxon>
        <taxon>Halomonadaceae</taxon>
        <taxon>Kushneria</taxon>
    </lineage>
</organism>
<dbReference type="SUPFAM" id="SSF53244">
    <property type="entry name" value="MurD-like peptide ligases, peptide-binding domain"/>
    <property type="match status" value="1"/>
</dbReference>
<evidence type="ECO:0000259" key="10">
    <source>
        <dbReference type="Pfam" id="PF02875"/>
    </source>
</evidence>
<dbReference type="InterPro" id="IPR005761">
    <property type="entry name" value="UDP-N-AcMur-Glu-dNH2Pim_ligase"/>
</dbReference>
<dbReference type="NCBIfam" id="TIGR01085">
    <property type="entry name" value="murE"/>
    <property type="match status" value="1"/>
</dbReference>
<keyword evidence="13" id="KW-1185">Reference proteome</keyword>
<evidence type="ECO:0000256" key="6">
    <source>
        <dbReference type="ARBA" id="ARBA00023316"/>
    </source>
</evidence>
<keyword evidence="4 7" id="KW-0573">Peptidoglycan synthesis</keyword>
<feature type="domain" description="Mur ligase N-terminal catalytic" evidence="9">
    <location>
        <begin position="32"/>
        <end position="84"/>
    </location>
</feature>
<gene>
    <name evidence="7" type="primary">murE</name>
    <name evidence="12" type="ORF">C7446_2215</name>
</gene>
<feature type="binding site" evidence="7">
    <location>
        <position position="189"/>
    </location>
    <ligand>
        <name>UDP-N-acetyl-alpha-D-muramoyl-L-alanyl-D-glutamate</name>
        <dbReference type="ChEBI" id="CHEBI:83900"/>
    </ligand>
</feature>
<keyword evidence="7" id="KW-0067">ATP-binding</keyword>
<name>A0A420WVA8_9GAMM</name>
<dbReference type="InterPro" id="IPR035911">
    <property type="entry name" value="MurE/MurF_N"/>
</dbReference>
<dbReference type="InterPro" id="IPR004101">
    <property type="entry name" value="Mur_ligase_C"/>
</dbReference>
<comment type="catalytic activity">
    <reaction evidence="7">
        <text>UDP-N-acetyl-alpha-D-muramoyl-L-alanyl-D-glutamate + meso-2,6-diaminopimelate + ATP = UDP-N-acetyl-alpha-D-muramoyl-L-alanyl-gamma-D-glutamyl-meso-2,6-diaminopimelate + ADP + phosphate + H(+)</text>
        <dbReference type="Rhea" id="RHEA:23676"/>
        <dbReference type="ChEBI" id="CHEBI:15378"/>
        <dbReference type="ChEBI" id="CHEBI:30616"/>
        <dbReference type="ChEBI" id="CHEBI:43474"/>
        <dbReference type="ChEBI" id="CHEBI:57791"/>
        <dbReference type="ChEBI" id="CHEBI:83900"/>
        <dbReference type="ChEBI" id="CHEBI:83905"/>
        <dbReference type="ChEBI" id="CHEBI:456216"/>
        <dbReference type="EC" id="6.3.2.13"/>
    </reaction>
</comment>
<feature type="binding site" evidence="7">
    <location>
        <position position="459"/>
    </location>
    <ligand>
        <name>meso-2,6-diaminopimelate</name>
        <dbReference type="ChEBI" id="CHEBI:57791"/>
    </ligand>
</feature>
<dbReference type="EC" id="6.3.2.13" evidence="7"/>
<reference evidence="12 13" key="1">
    <citation type="submission" date="2018-10" db="EMBL/GenBank/DDBJ databases">
        <title>Genomic Encyclopedia of Type Strains, Phase IV (KMG-IV): sequencing the most valuable type-strain genomes for metagenomic binning, comparative biology and taxonomic classification.</title>
        <authorList>
            <person name="Goeker M."/>
        </authorList>
    </citation>
    <scope>NUCLEOTIDE SEQUENCE [LARGE SCALE GENOMIC DNA]</scope>
    <source>
        <strain evidence="12 13">DSM 23229</strain>
    </source>
</reference>
<dbReference type="InterPro" id="IPR000713">
    <property type="entry name" value="Mur_ligase_N"/>
</dbReference>
<dbReference type="PANTHER" id="PTHR23135:SF4">
    <property type="entry name" value="UDP-N-ACETYLMURAMOYL-L-ALANYL-D-GLUTAMATE--2,6-DIAMINOPIMELATE LIGASE MURE HOMOLOG, CHLOROPLASTIC"/>
    <property type="match status" value="1"/>
</dbReference>
<feature type="binding site" evidence="7">
    <location>
        <position position="36"/>
    </location>
    <ligand>
        <name>UDP-N-acetyl-alpha-D-muramoyl-L-alanyl-D-glutamate</name>
        <dbReference type="ChEBI" id="CHEBI:83900"/>
    </ligand>
</feature>
<dbReference type="GO" id="GO:0005524">
    <property type="term" value="F:ATP binding"/>
    <property type="evidence" value="ECO:0007669"/>
    <property type="project" value="UniProtKB-UniRule"/>
</dbReference>
<keyword evidence="3 7" id="KW-0133">Cell shape</keyword>
<dbReference type="NCBIfam" id="NF001124">
    <property type="entry name" value="PRK00139.1-2"/>
    <property type="match status" value="1"/>
</dbReference>
<dbReference type="Pfam" id="PF01225">
    <property type="entry name" value="Mur_ligase"/>
    <property type="match status" value="1"/>
</dbReference>
<dbReference type="Pfam" id="PF02875">
    <property type="entry name" value="Mur_ligase_C"/>
    <property type="match status" value="1"/>
</dbReference>
<evidence type="ECO:0000259" key="11">
    <source>
        <dbReference type="Pfam" id="PF08245"/>
    </source>
</evidence>
<comment type="pathway">
    <text evidence="7 8">Cell wall biogenesis; peptidoglycan biosynthesis.</text>
</comment>
<comment type="cofactor">
    <cofactor evidence="7">
        <name>Mg(2+)</name>
        <dbReference type="ChEBI" id="CHEBI:18420"/>
    </cofactor>
</comment>
<dbReference type="Pfam" id="PF08245">
    <property type="entry name" value="Mur_ligase_M"/>
    <property type="match status" value="1"/>
</dbReference>
<dbReference type="SUPFAM" id="SSF53623">
    <property type="entry name" value="MurD-like peptide ligases, catalytic domain"/>
    <property type="match status" value="1"/>
</dbReference>
<accession>A0A420WVA8</accession>
<evidence type="ECO:0000259" key="9">
    <source>
        <dbReference type="Pfam" id="PF01225"/>
    </source>
</evidence>
<feature type="binding site" evidence="7">
    <location>
        <begin position="408"/>
        <end position="411"/>
    </location>
    <ligand>
        <name>meso-2,6-diaminopimelate</name>
        <dbReference type="ChEBI" id="CHEBI:57791"/>
    </ligand>
</feature>
<dbReference type="RefSeq" id="WP_121173152.1">
    <property type="nucleotide sequence ID" value="NZ_RBIN01000006.1"/>
</dbReference>
<dbReference type="PANTHER" id="PTHR23135">
    <property type="entry name" value="MUR LIGASE FAMILY MEMBER"/>
    <property type="match status" value="1"/>
</dbReference>
<evidence type="ECO:0000256" key="1">
    <source>
        <dbReference type="ARBA" id="ARBA00005898"/>
    </source>
</evidence>
<protein>
    <recommendedName>
        <fullName evidence="7">UDP-N-acetylmuramoyl-L-alanyl-D-glutamate--2,6-diaminopimelate ligase</fullName>
        <ecNumber evidence="7">6.3.2.13</ecNumber>
    </recommendedName>
    <alternativeName>
        <fullName evidence="7">Meso-A2pm-adding enzyme</fullName>
    </alternativeName>
    <alternativeName>
        <fullName evidence="7">Meso-diaminopimelate-adding enzyme</fullName>
    </alternativeName>
    <alternativeName>
        <fullName evidence="7">UDP-MurNAc-L-Ala-D-Glu:meso-diaminopimelate ligase</fullName>
    </alternativeName>
    <alternativeName>
        <fullName evidence="7">UDP-MurNAc-tripeptide synthetase</fullName>
    </alternativeName>
    <alternativeName>
        <fullName evidence="7">UDP-N-acetylmuramyl-tripeptide synthetase</fullName>
    </alternativeName>
</protein>
<keyword evidence="5 7" id="KW-0131">Cell cycle</keyword>
<comment type="PTM">
    <text evidence="7">Carboxylation is probably crucial for Mg(2+) binding and, consequently, for the gamma-phosphate positioning of ATP.</text>
</comment>
<comment type="function">
    <text evidence="7">Catalyzes the addition of meso-diaminopimelic acid to the nucleotide precursor UDP-N-acetylmuramoyl-L-alanyl-D-glutamate (UMAG) in the biosynthesis of bacterial cell-wall peptidoglycan.</text>
</comment>
<comment type="caution">
    <text evidence="12">The sequence shown here is derived from an EMBL/GenBank/DDBJ whole genome shotgun (WGS) entry which is preliminary data.</text>
</comment>
<dbReference type="GO" id="GO:0051301">
    <property type="term" value="P:cell division"/>
    <property type="evidence" value="ECO:0007669"/>
    <property type="project" value="UniProtKB-KW"/>
</dbReference>
<dbReference type="GO" id="GO:0071555">
    <property type="term" value="P:cell wall organization"/>
    <property type="evidence" value="ECO:0007669"/>
    <property type="project" value="UniProtKB-KW"/>
</dbReference>
<keyword evidence="6 7" id="KW-0961">Cell wall biogenesis/degradation</keyword>
<dbReference type="Gene3D" id="3.40.1390.10">
    <property type="entry name" value="MurE/MurF, N-terminal domain"/>
    <property type="match status" value="1"/>
</dbReference>
<dbReference type="UniPathway" id="UPA00219"/>
<sequence length="496" mass="53049">MSNPHPATPLTRALARLWPEQAWPALAPGARLRLDSRRVEPGDVFVAFPGTRVDGRDYILQALENGAELVLAHAPWPLSDDIVVVIEALDARVGRLAALACEIPPSVEQIGVTGTNGKSSVTHYIAALSELLDRPAGVVGTLGAGRPGQLDEAGLTTPDAIALQETIRRLADQGATRVVLEASSHALDQQRLSGCHLRAGVFTNLSRDHLDYHRSMAAYAAAKARLFQREELELAVVNGDDPLAKLMLAGVGEHVSVLRVGSGDNADFRVGHWQPHGTGLQAEVMTPEGPWQLALPLMGRFNLDNALLAAATLYGLGTPLASLKTALSRLTPVPGRMQRLSMPGAPVAVVDYAHTPDALESALSTLRPHVEGRLWCIVGCGGDRDGGKRPLMAACAERLADCVVLTDDNPRSEAPAAIRHAMREGLKAPEQAREIGDRGEAIRTVLAEAEAGDIVLIAGKGHETWQEIDGVRHAFSDPDTINEFWQSRQVGERSTS</sequence>
<feature type="binding site" evidence="7">
    <location>
        <position position="191"/>
    </location>
    <ligand>
        <name>UDP-N-acetyl-alpha-D-muramoyl-L-alanyl-D-glutamate</name>
        <dbReference type="ChEBI" id="CHEBI:83900"/>
    </ligand>
</feature>
<dbReference type="SUPFAM" id="SSF63418">
    <property type="entry name" value="MurE/MurF N-terminal domain"/>
    <property type="match status" value="1"/>
</dbReference>
<evidence type="ECO:0000256" key="8">
    <source>
        <dbReference type="RuleBase" id="RU004135"/>
    </source>
</evidence>
<feature type="binding site" evidence="7">
    <location>
        <position position="463"/>
    </location>
    <ligand>
        <name>meso-2,6-diaminopimelate</name>
        <dbReference type="ChEBI" id="CHEBI:57791"/>
    </ligand>
</feature>
<evidence type="ECO:0000256" key="3">
    <source>
        <dbReference type="ARBA" id="ARBA00022960"/>
    </source>
</evidence>
<dbReference type="GO" id="GO:0000287">
    <property type="term" value="F:magnesium ion binding"/>
    <property type="evidence" value="ECO:0007669"/>
    <property type="project" value="UniProtKB-UniRule"/>
</dbReference>
<comment type="similarity">
    <text evidence="1 7">Belongs to the MurCDEF family. MurE subfamily.</text>
</comment>
<feature type="binding site" evidence="7">
    <location>
        <position position="34"/>
    </location>
    <ligand>
        <name>UDP-N-acetyl-alpha-D-muramoyl-L-alanyl-D-glutamate</name>
        <dbReference type="ChEBI" id="CHEBI:83900"/>
    </ligand>
</feature>
<comment type="subcellular location">
    <subcellularLocation>
        <location evidence="7 8">Cytoplasm</location>
    </subcellularLocation>
</comment>
<dbReference type="GO" id="GO:0008765">
    <property type="term" value="F:UDP-N-acetylmuramoylalanyl-D-glutamate-2,6-diaminopimelate ligase activity"/>
    <property type="evidence" value="ECO:0007669"/>
    <property type="project" value="UniProtKB-UniRule"/>
</dbReference>
<feature type="binding site" evidence="7">
    <location>
        <position position="384"/>
    </location>
    <ligand>
        <name>meso-2,6-diaminopimelate</name>
        <dbReference type="ChEBI" id="CHEBI:57791"/>
    </ligand>
</feature>
<dbReference type="InterPro" id="IPR036565">
    <property type="entry name" value="Mur-like_cat_sf"/>
</dbReference>
<dbReference type="NCBIfam" id="NF001126">
    <property type="entry name" value="PRK00139.1-4"/>
    <property type="match status" value="1"/>
</dbReference>
<evidence type="ECO:0000256" key="4">
    <source>
        <dbReference type="ARBA" id="ARBA00022984"/>
    </source>
</evidence>
<dbReference type="Proteomes" id="UP000281975">
    <property type="component" value="Unassembled WGS sequence"/>
</dbReference>
<dbReference type="Gene3D" id="3.40.1190.10">
    <property type="entry name" value="Mur-like, catalytic domain"/>
    <property type="match status" value="1"/>
</dbReference>
<dbReference type="EMBL" id="RBIN01000006">
    <property type="protein sequence ID" value="RKR02500.1"/>
    <property type="molecule type" value="Genomic_DNA"/>
</dbReference>
<evidence type="ECO:0000256" key="7">
    <source>
        <dbReference type="HAMAP-Rule" id="MF_00208"/>
    </source>
</evidence>
<dbReference type="GO" id="GO:0005737">
    <property type="term" value="C:cytoplasm"/>
    <property type="evidence" value="ECO:0007669"/>
    <property type="project" value="UniProtKB-SubCell"/>
</dbReference>